<gene>
    <name evidence="3" type="ORF">ABB37_01620</name>
</gene>
<evidence type="ECO:0000313" key="3">
    <source>
        <dbReference type="EMBL" id="KPA85277.1"/>
    </source>
</evidence>
<sequence>MFRKIATPALTGVSSAYTRAVPSVFITESNGTATNSVRAAVSVSFLSNNRSSRGMCSLCTSQRCYIHTSRLARDDAAQQAPPSSDNATAAPAAPAPGAASATNESALDVAMRVNKLKKTHQTGGAGSNKQEVEQEAWQALNSLTEDQINNAEGKAVSLLLNSWAYFAKFWAKGKDGPL</sequence>
<comment type="caution">
    <text evidence="3">The sequence shown here is derived from an EMBL/GenBank/DDBJ whole genome shotgun (WGS) entry which is preliminary data.</text>
</comment>
<dbReference type="CDD" id="cd23679">
    <property type="entry name" value="RESC7"/>
    <property type="match status" value="1"/>
</dbReference>
<evidence type="ECO:0000313" key="4">
    <source>
        <dbReference type="Proteomes" id="UP000037923"/>
    </source>
</evidence>
<proteinExistence type="predicted"/>
<keyword evidence="4" id="KW-1185">Reference proteome</keyword>
<feature type="domain" description="RNA-editing substrate-binding complex 7 protein" evidence="2">
    <location>
        <begin position="99"/>
        <end position="177"/>
    </location>
</feature>
<dbReference type="RefSeq" id="XP_015663716.1">
    <property type="nucleotide sequence ID" value="XM_015798196.1"/>
</dbReference>
<dbReference type="OMA" id="YFAKFWA"/>
<dbReference type="VEuPathDB" id="TriTrypDB:LpyrH10_02_5940"/>
<dbReference type="EMBL" id="LGTL01000002">
    <property type="protein sequence ID" value="KPA85277.1"/>
    <property type="molecule type" value="Genomic_DNA"/>
</dbReference>
<dbReference type="InterPro" id="IPR058774">
    <property type="entry name" value="RESC7"/>
</dbReference>
<dbReference type="Proteomes" id="UP000037923">
    <property type="component" value="Unassembled WGS sequence"/>
</dbReference>
<evidence type="ECO:0000259" key="2">
    <source>
        <dbReference type="Pfam" id="PF26165"/>
    </source>
</evidence>
<reference evidence="3 4" key="1">
    <citation type="submission" date="2015-07" db="EMBL/GenBank/DDBJ databases">
        <title>High-quality genome of monoxenous trypanosomatid Leptomonas pyrrhocoris.</title>
        <authorList>
            <person name="Flegontov P."/>
            <person name="Butenko A."/>
            <person name="Firsov S."/>
            <person name="Vlcek C."/>
            <person name="Logacheva M.D."/>
            <person name="Field M."/>
            <person name="Filatov D."/>
            <person name="Flegontova O."/>
            <person name="Gerasimov E."/>
            <person name="Jackson A.P."/>
            <person name="Kelly S."/>
            <person name="Opperdoes F."/>
            <person name="O'Reilly A."/>
            <person name="Votypka J."/>
            <person name="Yurchenko V."/>
            <person name="Lukes J."/>
        </authorList>
    </citation>
    <scope>NUCLEOTIDE SEQUENCE [LARGE SCALE GENOMIC DNA]</scope>
    <source>
        <strain evidence="3">H10</strain>
    </source>
</reference>
<protein>
    <submittedName>
        <fullName evidence="3">Putative mitochondrial mitochondrial RNA binding complex 1 subunit</fullName>
    </submittedName>
</protein>
<evidence type="ECO:0000256" key="1">
    <source>
        <dbReference type="SAM" id="MobiDB-lite"/>
    </source>
</evidence>
<dbReference type="AlphaFoldDB" id="A0A0M9G952"/>
<dbReference type="GeneID" id="26901915"/>
<dbReference type="OrthoDB" id="278493at2759"/>
<feature type="region of interest" description="Disordered" evidence="1">
    <location>
        <begin position="75"/>
        <end position="101"/>
    </location>
</feature>
<dbReference type="Pfam" id="PF26165">
    <property type="entry name" value="RESC7"/>
    <property type="match status" value="1"/>
</dbReference>
<organism evidence="3 4">
    <name type="scientific">Leptomonas pyrrhocoris</name>
    <name type="common">Firebug parasite</name>
    <dbReference type="NCBI Taxonomy" id="157538"/>
    <lineage>
        <taxon>Eukaryota</taxon>
        <taxon>Discoba</taxon>
        <taxon>Euglenozoa</taxon>
        <taxon>Kinetoplastea</taxon>
        <taxon>Metakinetoplastina</taxon>
        <taxon>Trypanosomatida</taxon>
        <taxon>Trypanosomatidae</taxon>
        <taxon>Leishmaniinae</taxon>
        <taxon>Leptomonas</taxon>
    </lineage>
</organism>
<feature type="compositionally biased region" description="Low complexity" evidence="1">
    <location>
        <begin position="80"/>
        <end position="101"/>
    </location>
</feature>
<name>A0A0M9G952_LEPPY</name>
<accession>A0A0M9G952</accession>